<dbReference type="PROSITE" id="PS00092">
    <property type="entry name" value="N6_MTASE"/>
    <property type="match status" value="1"/>
</dbReference>
<evidence type="ECO:0000256" key="3">
    <source>
        <dbReference type="ARBA" id="ARBA00022679"/>
    </source>
</evidence>
<dbReference type="EC" id="2.1.1.-" evidence="4"/>
<dbReference type="GO" id="GO:0032259">
    <property type="term" value="P:methylation"/>
    <property type="evidence" value="ECO:0007669"/>
    <property type="project" value="UniProtKB-KW"/>
</dbReference>
<feature type="domain" description="DNA methylase N-4/N-6" evidence="5">
    <location>
        <begin position="19"/>
        <end position="361"/>
    </location>
</feature>
<evidence type="ECO:0000313" key="7">
    <source>
        <dbReference type="Proteomes" id="UP000198157"/>
    </source>
</evidence>
<comment type="caution">
    <text evidence="6">The sequence shown here is derived from an EMBL/GenBank/DDBJ whole genome shotgun (WGS) entry which is preliminary data.</text>
</comment>
<dbReference type="Proteomes" id="UP000198157">
    <property type="component" value="Unassembled WGS sequence"/>
</dbReference>
<protein>
    <recommendedName>
        <fullName evidence="4">Methyltransferase</fullName>
        <ecNumber evidence="4">2.1.1.-</ecNumber>
    </recommendedName>
</protein>
<organism evidence="6 7">
    <name type="scientific">Stenotrophomonas maltophilia</name>
    <name type="common">Pseudomonas maltophilia</name>
    <name type="synonym">Xanthomonas maltophilia</name>
    <dbReference type="NCBI Taxonomy" id="40324"/>
    <lineage>
        <taxon>Bacteria</taxon>
        <taxon>Pseudomonadati</taxon>
        <taxon>Pseudomonadota</taxon>
        <taxon>Gammaproteobacteria</taxon>
        <taxon>Lysobacterales</taxon>
        <taxon>Lysobacteraceae</taxon>
        <taxon>Stenotrophomonas</taxon>
        <taxon>Stenotrophomonas maltophilia group</taxon>
    </lineage>
</organism>
<dbReference type="PRINTS" id="PR00508">
    <property type="entry name" value="S21N4MTFRASE"/>
</dbReference>
<dbReference type="AlphaFoldDB" id="A0A246HMX6"/>
<dbReference type="InterPro" id="IPR001091">
    <property type="entry name" value="RM_Methyltransferase"/>
</dbReference>
<proteinExistence type="inferred from homology"/>
<evidence type="ECO:0000256" key="4">
    <source>
        <dbReference type="RuleBase" id="RU362026"/>
    </source>
</evidence>
<evidence type="ECO:0000313" key="6">
    <source>
        <dbReference type="EMBL" id="OWQ53971.1"/>
    </source>
</evidence>
<gene>
    <name evidence="6" type="ORF">CEE60_09930</name>
</gene>
<dbReference type="PANTHER" id="PTHR13370:SF3">
    <property type="entry name" value="TRNA (GUANINE(10)-N2)-METHYLTRANSFERASE HOMOLOG"/>
    <property type="match status" value="1"/>
</dbReference>
<dbReference type="InterPro" id="IPR002941">
    <property type="entry name" value="DNA_methylase_N4/N6"/>
</dbReference>
<dbReference type="GO" id="GO:0008170">
    <property type="term" value="F:N-methyltransferase activity"/>
    <property type="evidence" value="ECO:0007669"/>
    <property type="project" value="InterPro"/>
</dbReference>
<evidence type="ECO:0000259" key="5">
    <source>
        <dbReference type="Pfam" id="PF01555"/>
    </source>
</evidence>
<dbReference type="Gene3D" id="3.40.50.150">
    <property type="entry name" value="Vaccinia Virus protein VP39"/>
    <property type="match status" value="1"/>
</dbReference>
<comment type="similarity">
    <text evidence="1 4">Belongs to the N(4)/N(6)-methyltransferase family.</text>
</comment>
<dbReference type="GO" id="GO:0009007">
    <property type="term" value="F:site-specific DNA-methyltransferase (adenine-specific) activity"/>
    <property type="evidence" value="ECO:0007669"/>
    <property type="project" value="TreeGrafter"/>
</dbReference>
<keyword evidence="3 6" id="KW-0808">Transferase</keyword>
<accession>A0A246HMX6</accession>
<dbReference type="PANTHER" id="PTHR13370">
    <property type="entry name" value="RNA METHYLASE-RELATED"/>
    <property type="match status" value="1"/>
</dbReference>
<evidence type="ECO:0000256" key="2">
    <source>
        <dbReference type="ARBA" id="ARBA00022603"/>
    </source>
</evidence>
<reference evidence="6 7" key="1">
    <citation type="submission" date="2017-06" db="EMBL/GenBank/DDBJ databases">
        <authorList>
            <person name="Kim H.J."/>
            <person name="Triplett B.A."/>
        </authorList>
    </citation>
    <scope>NUCLEOTIDE SEQUENCE [LARGE SCALE GENOMIC DNA]</scope>
    <source>
        <strain evidence="6 7">13146</strain>
    </source>
</reference>
<dbReference type="InterPro" id="IPR002052">
    <property type="entry name" value="DNA_methylase_N6_adenine_CS"/>
</dbReference>
<dbReference type="SUPFAM" id="SSF53335">
    <property type="entry name" value="S-adenosyl-L-methionine-dependent methyltransferases"/>
    <property type="match status" value="1"/>
</dbReference>
<dbReference type="Pfam" id="PF01555">
    <property type="entry name" value="N6_N4_Mtase"/>
    <property type="match status" value="1"/>
</dbReference>
<name>A0A246HMX6_STEMA</name>
<dbReference type="OrthoDB" id="9816043at2"/>
<dbReference type="GO" id="GO:0005737">
    <property type="term" value="C:cytoplasm"/>
    <property type="evidence" value="ECO:0007669"/>
    <property type="project" value="TreeGrafter"/>
</dbReference>
<dbReference type="GO" id="GO:0003677">
    <property type="term" value="F:DNA binding"/>
    <property type="evidence" value="ECO:0007669"/>
    <property type="project" value="InterPro"/>
</dbReference>
<dbReference type="InterPro" id="IPR029063">
    <property type="entry name" value="SAM-dependent_MTases_sf"/>
</dbReference>
<evidence type="ECO:0000256" key="1">
    <source>
        <dbReference type="ARBA" id="ARBA00006594"/>
    </source>
</evidence>
<dbReference type="EMBL" id="NIVS01000020">
    <property type="protein sequence ID" value="OWQ53971.1"/>
    <property type="molecule type" value="Genomic_DNA"/>
</dbReference>
<keyword evidence="2 6" id="KW-0489">Methyltransferase</keyword>
<sequence length="377" mass="40336">MIYVGDCLEVIRGLSDASVDSIVTDPPYGLSFMGKRWDHDVPSTEIWAECLRVLKPGGHLLAFAGTRTQHRMAVRIEDAGFEIRDMIAWVYGSGFPKSHNGPWGGTALKPALEPITVARKPLAGTVAANWQEYGTAGLNIDCCRIATEDGLGGGDQNGAPRVGPDGWHRPWMQDAQAKATHAERCNANVAKAEAMGRWPANLVHDGSTEVLAAFPQAVGQQGDLRGHSRDRASLGIYGDMEAARDAVARGDRGSAARFFYCAKATREDRNDGVESGSAPAIAAGATMRDRQQANWPARNGNHHPTVKPTDLMRYLCRLVTPRGGLVLDPFAGSGSTGRAALMEGFQFIGIELDPEYAAIAEARIRAVQPGLALGGVP</sequence>